<organism evidence="7 8">
    <name type="scientific">Endocarpon pusillum</name>
    <dbReference type="NCBI Taxonomy" id="364733"/>
    <lineage>
        <taxon>Eukaryota</taxon>
        <taxon>Fungi</taxon>
        <taxon>Dikarya</taxon>
        <taxon>Ascomycota</taxon>
        <taxon>Pezizomycotina</taxon>
        <taxon>Eurotiomycetes</taxon>
        <taxon>Chaetothyriomycetidae</taxon>
        <taxon>Verrucariales</taxon>
        <taxon>Verrucariaceae</taxon>
        <taxon>Endocarpon</taxon>
    </lineage>
</organism>
<keyword evidence="2 4" id="KW-0863">Zinc-finger</keyword>
<evidence type="ECO:0000256" key="4">
    <source>
        <dbReference type="PROSITE-ProRule" id="PRU00449"/>
    </source>
</evidence>
<dbReference type="InterPro" id="IPR000058">
    <property type="entry name" value="Znf_AN1"/>
</dbReference>
<dbReference type="AlphaFoldDB" id="A0A8H7DZN2"/>
<feature type="region of interest" description="Disordered" evidence="5">
    <location>
        <begin position="73"/>
        <end position="100"/>
    </location>
</feature>
<dbReference type="Pfam" id="PF25327">
    <property type="entry name" value="UBL_ZFAND1"/>
    <property type="match status" value="1"/>
</dbReference>
<name>A0A8H7DZN2_9EURO</name>
<dbReference type="OrthoDB" id="431929at2759"/>
<evidence type="ECO:0000259" key="6">
    <source>
        <dbReference type="PROSITE" id="PS51039"/>
    </source>
</evidence>
<evidence type="ECO:0000256" key="2">
    <source>
        <dbReference type="ARBA" id="ARBA00022771"/>
    </source>
</evidence>
<keyword evidence="1" id="KW-0479">Metal-binding</keyword>
<evidence type="ECO:0000256" key="5">
    <source>
        <dbReference type="SAM" id="MobiDB-lite"/>
    </source>
</evidence>
<evidence type="ECO:0000256" key="3">
    <source>
        <dbReference type="ARBA" id="ARBA00022833"/>
    </source>
</evidence>
<dbReference type="EMBL" id="JAACFV010000174">
    <property type="protein sequence ID" value="KAF7503515.1"/>
    <property type="molecule type" value="Genomic_DNA"/>
</dbReference>
<evidence type="ECO:0000313" key="8">
    <source>
        <dbReference type="Proteomes" id="UP000606974"/>
    </source>
</evidence>
<reference evidence="7" key="1">
    <citation type="submission" date="2020-02" db="EMBL/GenBank/DDBJ databases">
        <authorList>
            <person name="Palmer J.M."/>
        </authorList>
    </citation>
    <scope>NUCLEOTIDE SEQUENCE</scope>
    <source>
        <strain evidence="7">EPUS1.4</strain>
        <tissue evidence="7">Thallus</tissue>
    </source>
</reference>
<dbReference type="Gene3D" id="4.10.1110.10">
    <property type="entry name" value="AN1-like Zinc finger"/>
    <property type="match status" value="2"/>
</dbReference>
<feature type="compositionally biased region" description="Polar residues" evidence="5">
    <location>
        <begin position="78"/>
        <end position="88"/>
    </location>
</feature>
<dbReference type="PROSITE" id="PS51039">
    <property type="entry name" value="ZF_AN1"/>
    <property type="match status" value="1"/>
</dbReference>
<dbReference type="GO" id="GO:0008270">
    <property type="term" value="F:zinc ion binding"/>
    <property type="evidence" value="ECO:0007669"/>
    <property type="project" value="UniProtKB-KW"/>
</dbReference>
<dbReference type="PANTHER" id="PTHR14677:SF40">
    <property type="entry name" value="CDC48-ASSOCIATED UBIQUITIN-LIKE_ZINC FINGER PROTEIN 1"/>
    <property type="match status" value="1"/>
</dbReference>
<evidence type="ECO:0000256" key="1">
    <source>
        <dbReference type="ARBA" id="ARBA00022723"/>
    </source>
</evidence>
<protein>
    <recommendedName>
        <fullName evidence="6">AN1-type domain-containing protein</fullName>
    </recommendedName>
</protein>
<keyword evidence="3" id="KW-0862">Zinc</keyword>
<comment type="caution">
    <text evidence="7">The sequence shown here is derived from an EMBL/GenBank/DDBJ whole genome shotgun (WGS) entry which is preliminary data.</text>
</comment>
<gene>
    <name evidence="7" type="ORF">GJ744_003666</name>
</gene>
<proteinExistence type="predicted"/>
<dbReference type="SMART" id="SM00154">
    <property type="entry name" value="ZnF_AN1"/>
    <property type="match status" value="2"/>
</dbReference>
<keyword evidence="8" id="KW-1185">Reference proteome</keyword>
<accession>A0A8H7DZN2</accession>
<feature type="domain" description="AN1-type" evidence="6">
    <location>
        <begin position="22"/>
        <end position="70"/>
    </location>
</feature>
<sequence>MATPTPPPDDSSYTKMDTADLESIGARCQFPYCHQLDFLPFRCDSCKSTFCLDHRSELAHKCSHAGEWARNRRKNSVGKANNTSSSSGAPPLHGLTPTQCSESHCKTTINTIQNTGSRCTNCNRQYCLKHRFRESHDCAAIAPLGARQSSSSPSFNQLESQAEKVRLGFSRLRSWGKEKQEVLKPKPKPSSRAAQLVALNTLKKSAKGDEKLPPEKRVYLHVEAEAATTTSKLPKADLYFSSEWSVGRMLDEAARRLQVANVNNRVETEEQRLRVYHVEGGRLLEFSEKLGVGVQSGNTVVLLRGVGPAVPDLIEA</sequence>
<dbReference type="InterPro" id="IPR035896">
    <property type="entry name" value="AN1-like_Znf"/>
</dbReference>
<dbReference type="SUPFAM" id="SSF118310">
    <property type="entry name" value="AN1-like Zinc finger"/>
    <property type="match status" value="2"/>
</dbReference>
<evidence type="ECO:0000313" key="7">
    <source>
        <dbReference type="EMBL" id="KAF7503515.1"/>
    </source>
</evidence>
<dbReference type="Pfam" id="PF01428">
    <property type="entry name" value="zf-AN1"/>
    <property type="match status" value="2"/>
</dbReference>
<dbReference type="InterPro" id="IPR057358">
    <property type="entry name" value="UBL_ZFAND1-like"/>
</dbReference>
<dbReference type="GO" id="GO:0005737">
    <property type="term" value="C:cytoplasm"/>
    <property type="evidence" value="ECO:0007669"/>
    <property type="project" value="TreeGrafter"/>
</dbReference>
<dbReference type="PANTHER" id="PTHR14677">
    <property type="entry name" value="ARSENITE INDUCUBLE RNA ASSOCIATED PROTEIN AIP-1-RELATED"/>
    <property type="match status" value="1"/>
</dbReference>
<dbReference type="Proteomes" id="UP000606974">
    <property type="component" value="Unassembled WGS sequence"/>
</dbReference>